<sequence>MSPPSNVFNDDNFPTYDFCRGIPHNEGGIPLLAVLTNTVTLPPLGSLPQEAVIVDVGQNKIAYIPAAIILVHLRLLAQFSLSPSLPLTHHAASFVFWCAQLCDVSYSVDFDLWRHFDVMEKELKVYQYLHNHQLFDSTPVSYGSYAIPDQCWAAMIWTDGEEGADRSGKCGFSPQEIPKLSSTERALIVRFEGLNDTISYQITQSD</sequence>
<reference evidence="1" key="1">
    <citation type="submission" date="2023-06" db="EMBL/GenBank/DDBJ databases">
        <authorList>
            <consortium name="Lawrence Berkeley National Laboratory"/>
            <person name="Ahrendt S."/>
            <person name="Sahu N."/>
            <person name="Indic B."/>
            <person name="Wong-Bajracharya J."/>
            <person name="Merenyi Z."/>
            <person name="Ke H.-M."/>
            <person name="Monk M."/>
            <person name="Kocsube S."/>
            <person name="Drula E."/>
            <person name="Lipzen A."/>
            <person name="Balint B."/>
            <person name="Henrissat B."/>
            <person name="Andreopoulos B."/>
            <person name="Martin F.M."/>
            <person name="Harder C.B."/>
            <person name="Rigling D."/>
            <person name="Ford K.L."/>
            <person name="Foster G.D."/>
            <person name="Pangilinan J."/>
            <person name="Papanicolaou A."/>
            <person name="Barry K."/>
            <person name="LaButti K."/>
            <person name="Viragh M."/>
            <person name="Koriabine M."/>
            <person name="Yan M."/>
            <person name="Riley R."/>
            <person name="Champramary S."/>
            <person name="Plett K.L."/>
            <person name="Tsai I.J."/>
            <person name="Slot J."/>
            <person name="Sipos G."/>
            <person name="Plett J."/>
            <person name="Nagy L.G."/>
            <person name="Grigoriev I.V."/>
        </authorList>
    </citation>
    <scope>NUCLEOTIDE SEQUENCE</scope>
    <source>
        <strain evidence="1">ICMP 16352</strain>
    </source>
</reference>
<keyword evidence="2" id="KW-1185">Reference proteome</keyword>
<evidence type="ECO:0000313" key="1">
    <source>
        <dbReference type="EMBL" id="KAK0487645.1"/>
    </source>
</evidence>
<dbReference type="EMBL" id="JAUEPR010000003">
    <property type="protein sequence ID" value="KAK0487645.1"/>
    <property type="molecule type" value="Genomic_DNA"/>
</dbReference>
<accession>A0AA39PNL9</accession>
<organism evidence="1 2">
    <name type="scientific">Armillaria novae-zelandiae</name>
    <dbReference type="NCBI Taxonomy" id="153914"/>
    <lineage>
        <taxon>Eukaryota</taxon>
        <taxon>Fungi</taxon>
        <taxon>Dikarya</taxon>
        <taxon>Basidiomycota</taxon>
        <taxon>Agaricomycotina</taxon>
        <taxon>Agaricomycetes</taxon>
        <taxon>Agaricomycetidae</taxon>
        <taxon>Agaricales</taxon>
        <taxon>Marasmiineae</taxon>
        <taxon>Physalacriaceae</taxon>
        <taxon>Armillaria</taxon>
    </lineage>
</organism>
<protein>
    <submittedName>
        <fullName evidence="1">Uncharacterized protein</fullName>
    </submittedName>
</protein>
<dbReference type="Proteomes" id="UP001175227">
    <property type="component" value="Unassembled WGS sequence"/>
</dbReference>
<gene>
    <name evidence="1" type="ORF">IW261DRAFT_1558700</name>
</gene>
<proteinExistence type="predicted"/>
<comment type="caution">
    <text evidence="1">The sequence shown here is derived from an EMBL/GenBank/DDBJ whole genome shotgun (WGS) entry which is preliminary data.</text>
</comment>
<dbReference type="AlphaFoldDB" id="A0AA39PNL9"/>
<name>A0AA39PNL9_9AGAR</name>
<evidence type="ECO:0000313" key="2">
    <source>
        <dbReference type="Proteomes" id="UP001175227"/>
    </source>
</evidence>